<proteinExistence type="predicted"/>
<accession>A0A4Q2UJ10</accession>
<evidence type="ECO:0000256" key="1">
    <source>
        <dbReference type="SAM" id="MobiDB-lite"/>
    </source>
</evidence>
<feature type="transmembrane region" description="Helical" evidence="2">
    <location>
        <begin position="34"/>
        <end position="53"/>
    </location>
</feature>
<sequence length="176" mass="19856">METHKQHTDKSRTNESGHTMPHSGATHEGHYGKLALMAILSFASMYVLMYSMVDRFANVVPNVNQFYMAGLMTMPMLIIEVLLMSAMYPDKRRNGLIIAVSTLALVGFFWFIRQQTAVSDRQFVKSMIPHHAAAILMAKEAKLNDPELVKLKDDIITAQEKEIAQMKAKLAQLESE</sequence>
<dbReference type="Proteomes" id="UP000290407">
    <property type="component" value="Unassembled WGS sequence"/>
</dbReference>
<organism evidence="4 5">
    <name type="scientific">Spirosoma sordidisoli</name>
    <dbReference type="NCBI Taxonomy" id="2502893"/>
    <lineage>
        <taxon>Bacteria</taxon>
        <taxon>Pseudomonadati</taxon>
        <taxon>Bacteroidota</taxon>
        <taxon>Cytophagia</taxon>
        <taxon>Cytophagales</taxon>
        <taxon>Cytophagaceae</taxon>
        <taxon>Spirosoma</taxon>
    </lineage>
</organism>
<keyword evidence="2" id="KW-0812">Transmembrane</keyword>
<feature type="compositionally biased region" description="Basic and acidic residues" evidence="1">
    <location>
        <begin position="1"/>
        <end position="15"/>
    </location>
</feature>
<keyword evidence="2" id="KW-0472">Membrane</keyword>
<dbReference type="Pfam" id="PF03713">
    <property type="entry name" value="DUF305"/>
    <property type="match status" value="1"/>
</dbReference>
<protein>
    <submittedName>
        <fullName evidence="4">DUF305 domain-containing protein</fullName>
    </submittedName>
</protein>
<dbReference type="RefSeq" id="WP_129606224.1">
    <property type="nucleotide sequence ID" value="NZ_SBLB01000012.1"/>
</dbReference>
<evidence type="ECO:0000313" key="5">
    <source>
        <dbReference type="Proteomes" id="UP000290407"/>
    </source>
</evidence>
<comment type="caution">
    <text evidence="4">The sequence shown here is derived from an EMBL/GenBank/DDBJ whole genome shotgun (WGS) entry which is preliminary data.</text>
</comment>
<feature type="transmembrane region" description="Helical" evidence="2">
    <location>
        <begin position="65"/>
        <end position="83"/>
    </location>
</feature>
<feature type="region of interest" description="Disordered" evidence="1">
    <location>
        <begin position="1"/>
        <end position="25"/>
    </location>
</feature>
<name>A0A4Q2UJ10_9BACT</name>
<gene>
    <name evidence="4" type="ORF">EQG79_28350</name>
</gene>
<dbReference type="InterPro" id="IPR005183">
    <property type="entry name" value="DUF305_CopM-like"/>
</dbReference>
<evidence type="ECO:0000259" key="3">
    <source>
        <dbReference type="Pfam" id="PF03713"/>
    </source>
</evidence>
<dbReference type="EMBL" id="SBLB01000012">
    <property type="protein sequence ID" value="RYC66749.1"/>
    <property type="molecule type" value="Genomic_DNA"/>
</dbReference>
<dbReference type="Gene3D" id="1.20.1260.10">
    <property type="match status" value="1"/>
</dbReference>
<feature type="domain" description="DUF305" evidence="3">
    <location>
        <begin position="116"/>
        <end position="168"/>
    </location>
</feature>
<dbReference type="InterPro" id="IPR012347">
    <property type="entry name" value="Ferritin-like"/>
</dbReference>
<reference evidence="4 5" key="1">
    <citation type="submission" date="2019-01" db="EMBL/GenBank/DDBJ databases">
        <title>Spirosoma flava sp. nov., a propanil-degrading bacterium isolated from herbicide-contaminated soil.</title>
        <authorList>
            <person name="Zhang L."/>
            <person name="Jiang J.-D."/>
        </authorList>
    </citation>
    <scope>NUCLEOTIDE SEQUENCE [LARGE SCALE GENOMIC DNA]</scope>
    <source>
        <strain evidence="4 5">TY50</strain>
    </source>
</reference>
<evidence type="ECO:0000256" key="2">
    <source>
        <dbReference type="SAM" id="Phobius"/>
    </source>
</evidence>
<keyword evidence="2" id="KW-1133">Transmembrane helix</keyword>
<feature type="transmembrane region" description="Helical" evidence="2">
    <location>
        <begin position="95"/>
        <end position="112"/>
    </location>
</feature>
<evidence type="ECO:0000313" key="4">
    <source>
        <dbReference type="EMBL" id="RYC66749.1"/>
    </source>
</evidence>
<keyword evidence="5" id="KW-1185">Reference proteome</keyword>
<dbReference type="AlphaFoldDB" id="A0A4Q2UJ10"/>